<evidence type="ECO:0000256" key="1">
    <source>
        <dbReference type="SAM" id="Phobius"/>
    </source>
</evidence>
<keyword evidence="3" id="KW-1185">Reference proteome</keyword>
<protein>
    <submittedName>
        <fullName evidence="2">Uncharacterized protein</fullName>
    </submittedName>
</protein>
<reference evidence="2" key="1">
    <citation type="submission" date="2021-03" db="EMBL/GenBank/DDBJ databases">
        <authorList>
            <person name="Tagirdzhanova G."/>
        </authorList>
    </citation>
    <scope>NUCLEOTIDE SEQUENCE</scope>
</reference>
<sequence>MRIAPEIKPISAKYQKRWPAHHTEWWLRKLIQDDLEGGVYELIEPANDRLWETGDGRAGFEEAGFLEGADVLEEETDFEDMATMLAVMETQAPASVAAFTTVLVQTLKCSATDLVQVQAPTQQCLYVRHRQQAALIAELKTLPSMPSLAIPGYLTLTSAALIVASPSVLTLVIITMI</sequence>
<dbReference type="EMBL" id="CAJPDT010000042">
    <property type="protein sequence ID" value="CAF9926260.1"/>
    <property type="molecule type" value="Genomic_DNA"/>
</dbReference>
<dbReference type="OrthoDB" id="5153223at2759"/>
<dbReference type="AlphaFoldDB" id="A0A8H3IMD1"/>
<keyword evidence="1" id="KW-1133">Transmembrane helix</keyword>
<accession>A0A8H3IMD1</accession>
<organism evidence="2 3">
    <name type="scientific">Imshaugia aleurites</name>
    <dbReference type="NCBI Taxonomy" id="172621"/>
    <lineage>
        <taxon>Eukaryota</taxon>
        <taxon>Fungi</taxon>
        <taxon>Dikarya</taxon>
        <taxon>Ascomycota</taxon>
        <taxon>Pezizomycotina</taxon>
        <taxon>Lecanoromycetes</taxon>
        <taxon>OSLEUM clade</taxon>
        <taxon>Lecanoromycetidae</taxon>
        <taxon>Lecanorales</taxon>
        <taxon>Lecanorineae</taxon>
        <taxon>Parmeliaceae</taxon>
        <taxon>Imshaugia</taxon>
    </lineage>
</organism>
<name>A0A8H3IMD1_9LECA</name>
<proteinExistence type="predicted"/>
<gene>
    <name evidence="2" type="ORF">IMSHALPRED_006922</name>
</gene>
<keyword evidence="1" id="KW-0472">Membrane</keyword>
<evidence type="ECO:0000313" key="2">
    <source>
        <dbReference type="EMBL" id="CAF9926260.1"/>
    </source>
</evidence>
<keyword evidence="1" id="KW-0812">Transmembrane</keyword>
<evidence type="ECO:0000313" key="3">
    <source>
        <dbReference type="Proteomes" id="UP000664534"/>
    </source>
</evidence>
<comment type="caution">
    <text evidence="2">The sequence shown here is derived from an EMBL/GenBank/DDBJ whole genome shotgun (WGS) entry which is preliminary data.</text>
</comment>
<dbReference type="Proteomes" id="UP000664534">
    <property type="component" value="Unassembled WGS sequence"/>
</dbReference>
<feature type="transmembrane region" description="Helical" evidence="1">
    <location>
        <begin position="153"/>
        <end position="174"/>
    </location>
</feature>